<dbReference type="Pfam" id="PF17900">
    <property type="entry name" value="Peptidase_M1_N"/>
    <property type="match status" value="1"/>
</dbReference>
<dbReference type="EMBL" id="CP040710">
    <property type="protein sequence ID" value="QCX00031.1"/>
    <property type="molecule type" value="Genomic_DNA"/>
</dbReference>
<evidence type="ECO:0000259" key="13">
    <source>
        <dbReference type="Pfam" id="PF17900"/>
    </source>
</evidence>
<dbReference type="SUPFAM" id="SSF55486">
    <property type="entry name" value="Metalloproteases ('zincins'), catalytic domain"/>
    <property type="match status" value="1"/>
</dbReference>
<dbReference type="GO" id="GO:0042277">
    <property type="term" value="F:peptide binding"/>
    <property type="evidence" value="ECO:0007669"/>
    <property type="project" value="TreeGrafter"/>
</dbReference>
<dbReference type="Proteomes" id="UP000310017">
    <property type="component" value="Chromosome"/>
</dbReference>
<evidence type="ECO:0000256" key="11">
    <source>
        <dbReference type="ARBA" id="ARBA00023049"/>
    </source>
</evidence>
<dbReference type="Pfam" id="PF01433">
    <property type="entry name" value="Peptidase_M1"/>
    <property type="match status" value="1"/>
</dbReference>
<proteinExistence type="inferred from homology"/>
<evidence type="ECO:0000256" key="6">
    <source>
        <dbReference type="ARBA" id="ARBA00022438"/>
    </source>
</evidence>
<dbReference type="PRINTS" id="PR00756">
    <property type="entry name" value="ALADIPTASE"/>
</dbReference>
<comment type="similarity">
    <text evidence="3">Belongs to the peptidase M1 family.</text>
</comment>
<dbReference type="OrthoDB" id="100605at2"/>
<evidence type="ECO:0000256" key="2">
    <source>
        <dbReference type="ARBA" id="ARBA00001947"/>
    </source>
</evidence>
<keyword evidence="9" id="KW-0378">Hydrolase</keyword>
<keyword evidence="10" id="KW-0862">Zinc</keyword>
<accession>A0A5B7SSS7</accession>
<dbReference type="GO" id="GO:0043171">
    <property type="term" value="P:peptide catabolic process"/>
    <property type="evidence" value="ECO:0007669"/>
    <property type="project" value="TreeGrafter"/>
</dbReference>
<keyword evidence="8" id="KW-0479">Metal-binding</keyword>
<dbReference type="Gene3D" id="1.10.390.10">
    <property type="entry name" value="Neutral Protease Domain 2"/>
    <property type="match status" value="1"/>
</dbReference>
<dbReference type="GO" id="GO:0016020">
    <property type="term" value="C:membrane"/>
    <property type="evidence" value="ECO:0007669"/>
    <property type="project" value="TreeGrafter"/>
</dbReference>
<keyword evidence="7" id="KW-0645">Protease</keyword>
<keyword evidence="15" id="KW-1185">Reference proteome</keyword>
<dbReference type="AlphaFoldDB" id="A0A5B7SSS7"/>
<dbReference type="PANTHER" id="PTHR11533">
    <property type="entry name" value="PROTEASE M1 ZINC METALLOPROTEASE"/>
    <property type="match status" value="1"/>
</dbReference>
<gene>
    <name evidence="14" type="ORF">FGM00_07925</name>
</gene>
<dbReference type="GO" id="GO:0070006">
    <property type="term" value="F:metalloaminopeptidase activity"/>
    <property type="evidence" value="ECO:0007669"/>
    <property type="project" value="TreeGrafter"/>
</dbReference>
<dbReference type="InterPro" id="IPR045357">
    <property type="entry name" value="Aminopeptidase_N-like_N"/>
</dbReference>
<dbReference type="KEGG" id="asag:FGM00_07925"/>
<dbReference type="SUPFAM" id="SSF63737">
    <property type="entry name" value="Leukotriene A4 hydrolase N-terminal domain"/>
    <property type="match status" value="1"/>
</dbReference>
<dbReference type="PANTHER" id="PTHR11533:SF174">
    <property type="entry name" value="PUROMYCIN-SENSITIVE AMINOPEPTIDASE-RELATED"/>
    <property type="match status" value="1"/>
</dbReference>
<feature type="domain" description="Aminopeptidase N-like N-terminal" evidence="13">
    <location>
        <begin position="35"/>
        <end position="195"/>
    </location>
</feature>
<dbReference type="EC" id="3.4.11.2" evidence="4"/>
<evidence type="ECO:0000256" key="1">
    <source>
        <dbReference type="ARBA" id="ARBA00000098"/>
    </source>
</evidence>
<dbReference type="InterPro" id="IPR014782">
    <property type="entry name" value="Peptidase_M1_dom"/>
</dbReference>
<evidence type="ECO:0000256" key="7">
    <source>
        <dbReference type="ARBA" id="ARBA00022670"/>
    </source>
</evidence>
<evidence type="ECO:0000256" key="8">
    <source>
        <dbReference type="ARBA" id="ARBA00022723"/>
    </source>
</evidence>
<evidence type="ECO:0000256" key="5">
    <source>
        <dbReference type="ARBA" id="ARBA00015611"/>
    </source>
</evidence>
<name>A0A5B7SSS7_9FLAO</name>
<dbReference type="InterPro" id="IPR027268">
    <property type="entry name" value="Peptidase_M4/M1_CTD_sf"/>
</dbReference>
<dbReference type="RefSeq" id="WP_138852378.1">
    <property type="nucleotide sequence ID" value="NZ_CP040710.1"/>
</dbReference>
<reference evidence="14 15" key="1">
    <citation type="submission" date="2019-05" db="EMBL/GenBank/DDBJ databases">
        <title>Genome sequencing of F202Z8.</title>
        <authorList>
            <person name="Kwon Y.M."/>
        </authorList>
    </citation>
    <scope>NUCLEOTIDE SEQUENCE [LARGE SCALE GENOMIC DNA]</scope>
    <source>
        <strain evidence="14 15">F202Z8</strain>
    </source>
</reference>
<evidence type="ECO:0000256" key="3">
    <source>
        <dbReference type="ARBA" id="ARBA00010136"/>
    </source>
</evidence>
<dbReference type="GO" id="GO:0005615">
    <property type="term" value="C:extracellular space"/>
    <property type="evidence" value="ECO:0007669"/>
    <property type="project" value="TreeGrafter"/>
</dbReference>
<dbReference type="GO" id="GO:0008270">
    <property type="term" value="F:zinc ion binding"/>
    <property type="evidence" value="ECO:0007669"/>
    <property type="project" value="InterPro"/>
</dbReference>
<dbReference type="GO" id="GO:0016285">
    <property type="term" value="F:alanyl aminopeptidase activity"/>
    <property type="evidence" value="ECO:0007669"/>
    <property type="project" value="UniProtKB-EC"/>
</dbReference>
<evidence type="ECO:0000313" key="15">
    <source>
        <dbReference type="Proteomes" id="UP000310017"/>
    </source>
</evidence>
<organism evidence="14 15">
    <name type="scientific">Aggregatimonas sangjinii</name>
    <dbReference type="NCBI Taxonomy" id="2583587"/>
    <lineage>
        <taxon>Bacteria</taxon>
        <taxon>Pseudomonadati</taxon>
        <taxon>Bacteroidota</taxon>
        <taxon>Flavobacteriia</taxon>
        <taxon>Flavobacteriales</taxon>
        <taxon>Flavobacteriaceae</taxon>
        <taxon>Aggregatimonas</taxon>
    </lineage>
</organism>
<comment type="catalytic activity">
    <reaction evidence="1">
        <text>Release of an N-terminal amino acid, Xaa-|-Yaa- from a peptide, amide or arylamide. Xaa is preferably Ala, but may be most amino acids including Pro (slow action). When a terminal hydrophobic residue is followed by a prolyl residue, the two may be released as an intact Xaa-Pro dipeptide.</text>
        <dbReference type="EC" id="3.4.11.2"/>
    </reaction>
</comment>
<dbReference type="Gene3D" id="2.60.40.1730">
    <property type="entry name" value="tricorn interacting facor f3 domain"/>
    <property type="match status" value="1"/>
</dbReference>
<evidence type="ECO:0000259" key="12">
    <source>
        <dbReference type="Pfam" id="PF01433"/>
    </source>
</evidence>
<sequence>MKHLLIFILICIPFQGTAQHQEKVDFILGKAMIFPSTEEKSIEGHVEYIFEVRKNVDSIFLDAKNMKFSSVTLNKHNAEYHYDEKKIVIYDSFIKGSSHTLRLEFACTPKQTVYFSGWDDTIAGNEQIWTQGQGKYTSYWLPSFDNMQEKVEFDLSISVANELKVIANGRLVNEESIENVKIWEYDMQKPMSSYLLAFVIGNYDKDVLTSSSGITIQNYYYPEDSLKVEPTYRYTKRIFDVLEKEIGVSYPWQNYKQIPVHDFLYAGMENTGATIFADGYVIDSTAFIDKNYVNVNAHEMAHQWFGNLVTEKDGNHHWLHEGFATYYAYLAEKELFGIDHYLWKLYRSFKELESLQARGEGQHLLDPKASSLIFYEKGALALHMLRAEIGDKAFRKGIKRYLEKFQFKNVTVSDFLEEMEKAGRTDLSDYRKKWLESTTMPSTEVKSEFAKNSRSLKSLFDMEADLKEAQSDAIDYSRYWNETNSIHLKKYILANYSRNLPQEIIEKAFAADSLPVRQELAKFDDIKSLSKADYETLLNDKSYITVENALIQLWSTYPEYRSSYLDVTKDIIGLPDKNVRLLWLTLATLTEGYNGRMTKQYFDELSAYTSPRYSFEIRQTAFQYLKEVFGFTEQNLLDLIQATNHHAWQFKKFARALLDDLLEDEVYKERITALVPELKPEELRYIQTKLK</sequence>
<comment type="cofactor">
    <cofactor evidence="2">
        <name>Zn(2+)</name>
        <dbReference type="ChEBI" id="CHEBI:29105"/>
    </cofactor>
</comment>
<protein>
    <recommendedName>
        <fullName evidence="5">Aminopeptidase N</fullName>
        <ecNumber evidence="4">3.4.11.2</ecNumber>
    </recommendedName>
</protein>
<feature type="domain" description="Peptidase M1 membrane alanine aminopeptidase" evidence="12">
    <location>
        <begin position="234"/>
        <end position="434"/>
    </location>
</feature>
<dbReference type="CDD" id="cd09603">
    <property type="entry name" value="M1_APN_like"/>
    <property type="match status" value="1"/>
</dbReference>
<dbReference type="GO" id="GO:0006508">
    <property type="term" value="P:proteolysis"/>
    <property type="evidence" value="ECO:0007669"/>
    <property type="project" value="UniProtKB-KW"/>
</dbReference>
<evidence type="ECO:0000256" key="9">
    <source>
        <dbReference type="ARBA" id="ARBA00022801"/>
    </source>
</evidence>
<evidence type="ECO:0000256" key="4">
    <source>
        <dbReference type="ARBA" id="ARBA00012564"/>
    </source>
</evidence>
<evidence type="ECO:0000313" key="14">
    <source>
        <dbReference type="EMBL" id="QCX00031.1"/>
    </source>
</evidence>
<evidence type="ECO:0000256" key="10">
    <source>
        <dbReference type="ARBA" id="ARBA00022833"/>
    </source>
</evidence>
<dbReference type="GO" id="GO:0005737">
    <property type="term" value="C:cytoplasm"/>
    <property type="evidence" value="ECO:0007669"/>
    <property type="project" value="TreeGrafter"/>
</dbReference>
<dbReference type="InterPro" id="IPR050344">
    <property type="entry name" value="Peptidase_M1_aminopeptidases"/>
</dbReference>
<keyword evidence="6" id="KW-0031">Aminopeptidase</keyword>
<dbReference type="InterPro" id="IPR042097">
    <property type="entry name" value="Aminopeptidase_N-like_N_sf"/>
</dbReference>
<dbReference type="InterPro" id="IPR001930">
    <property type="entry name" value="Peptidase_M1"/>
</dbReference>
<keyword evidence="11" id="KW-0482">Metalloprotease</keyword>